<proteinExistence type="inferred from homology"/>
<keyword evidence="3 6" id="KW-0812">Transmembrane</keyword>
<reference evidence="7" key="1">
    <citation type="journal article" date="2023" name="Mol. Phylogenet. Evol.">
        <title>Genome-scale phylogeny and comparative genomics of the fungal order Sordariales.</title>
        <authorList>
            <person name="Hensen N."/>
            <person name="Bonometti L."/>
            <person name="Westerberg I."/>
            <person name="Brannstrom I.O."/>
            <person name="Guillou S."/>
            <person name="Cros-Aarteil S."/>
            <person name="Calhoun S."/>
            <person name="Haridas S."/>
            <person name="Kuo A."/>
            <person name="Mondo S."/>
            <person name="Pangilinan J."/>
            <person name="Riley R."/>
            <person name="LaButti K."/>
            <person name="Andreopoulos B."/>
            <person name="Lipzen A."/>
            <person name="Chen C."/>
            <person name="Yan M."/>
            <person name="Daum C."/>
            <person name="Ng V."/>
            <person name="Clum A."/>
            <person name="Steindorff A."/>
            <person name="Ohm R.A."/>
            <person name="Martin F."/>
            <person name="Silar P."/>
            <person name="Natvig D.O."/>
            <person name="Lalanne C."/>
            <person name="Gautier V."/>
            <person name="Ament-Velasquez S.L."/>
            <person name="Kruys A."/>
            <person name="Hutchinson M.I."/>
            <person name="Powell A.J."/>
            <person name="Barry K."/>
            <person name="Miller A.N."/>
            <person name="Grigoriev I.V."/>
            <person name="Debuchy R."/>
            <person name="Gladieux P."/>
            <person name="Hiltunen Thoren M."/>
            <person name="Johannesson H."/>
        </authorList>
    </citation>
    <scope>NUCLEOTIDE SEQUENCE</scope>
    <source>
        <strain evidence="7">CBS 560.94</strain>
    </source>
</reference>
<dbReference type="InterPro" id="IPR004307">
    <property type="entry name" value="TspO_MBR"/>
</dbReference>
<dbReference type="RefSeq" id="XP_062687515.1">
    <property type="nucleotide sequence ID" value="XM_062826182.1"/>
</dbReference>
<dbReference type="GeneID" id="87863336"/>
<accession>A0AAE0MXP1</accession>
<keyword evidence="8" id="KW-1185">Reference proteome</keyword>
<feature type="transmembrane region" description="Helical" evidence="6">
    <location>
        <begin position="129"/>
        <end position="149"/>
    </location>
</feature>
<evidence type="ECO:0000256" key="2">
    <source>
        <dbReference type="ARBA" id="ARBA00007524"/>
    </source>
</evidence>
<dbReference type="Gene3D" id="1.20.1260.100">
    <property type="entry name" value="TspO/MBR protein"/>
    <property type="match status" value="1"/>
</dbReference>
<keyword evidence="5 6" id="KW-0472">Membrane</keyword>
<dbReference type="Pfam" id="PF03073">
    <property type="entry name" value="TspO_MBR"/>
    <property type="match status" value="1"/>
</dbReference>
<dbReference type="GO" id="GO:0005741">
    <property type="term" value="C:mitochondrial outer membrane"/>
    <property type="evidence" value="ECO:0007669"/>
    <property type="project" value="TreeGrafter"/>
</dbReference>
<evidence type="ECO:0000256" key="1">
    <source>
        <dbReference type="ARBA" id="ARBA00004141"/>
    </source>
</evidence>
<name>A0AAE0MXP1_9PEZI</name>
<comment type="similarity">
    <text evidence="2">Belongs to the TspO/BZRP family.</text>
</comment>
<dbReference type="InterPro" id="IPR038330">
    <property type="entry name" value="TspO/MBR-related_sf"/>
</dbReference>
<reference evidence="7" key="2">
    <citation type="submission" date="2023-06" db="EMBL/GenBank/DDBJ databases">
        <authorList>
            <consortium name="Lawrence Berkeley National Laboratory"/>
            <person name="Haridas S."/>
            <person name="Hensen N."/>
            <person name="Bonometti L."/>
            <person name="Westerberg I."/>
            <person name="Brannstrom I.O."/>
            <person name="Guillou S."/>
            <person name="Cros-Aarteil S."/>
            <person name="Calhoun S."/>
            <person name="Kuo A."/>
            <person name="Mondo S."/>
            <person name="Pangilinan J."/>
            <person name="Riley R."/>
            <person name="Labutti K."/>
            <person name="Andreopoulos B."/>
            <person name="Lipzen A."/>
            <person name="Chen C."/>
            <person name="Yanf M."/>
            <person name="Daum C."/>
            <person name="Ng V."/>
            <person name="Clum A."/>
            <person name="Steindorff A."/>
            <person name="Ohm R."/>
            <person name="Martin F."/>
            <person name="Silar P."/>
            <person name="Natvig D."/>
            <person name="Lalanne C."/>
            <person name="Gautier V."/>
            <person name="Ament-Velasquez S.L."/>
            <person name="Kruys A."/>
            <person name="Hutchinson M.I."/>
            <person name="Powell A.J."/>
            <person name="Barry K."/>
            <person name="Miller A.N."/>
            <person name="Grigoriev I.V."/>
            <person name="Debuchy R."/>
            <person name="Gladieux P."/>
            <person name="Thoren M.H."/>
            <person name="Johannesson H."/>
        </authorList>
    </citation>
    <scope>NUCLEOTIDE SEQUENCE</scope>
    <source>
        <strain evidence="7">CBS 560.94</strain>
    </source>
</reference>
<evidence type="ECO:0000313" key="8">
    <source>
        <dbReference type="Proteomes" id="UP001278500"/>
    </source>
</evidence>
<dbReference type="GO" id="GO:0033013">
    <property type="term" value="P:tetrapyrrole metabolic process"/>
    <property type="evidence" value="ECO:0007669"/>
    <property type="project" value="UniProtKB-ARBA"/>
</dbReference>
<dbReference type="FunFam" id="1.20.1260.100:FF:000001">
    <property type="entry name" value="translocator protein 2"/>
    <property type="match status" value="1"/>
</dbReference>
<gene>
    <name evidence="7" type="ORF">B0H65DRAFT_454129</name>
</gene>
<dbReference type="CDD" id="cd15904">
    <property type="entry name" value="TSPO_MBR"/>
    <property type="match status" value="1"/>
</dbReference>
<sequence length="207" mass="22908">MTSYIPQLTLPSSIFNSAPASILLPIALGTAVGFGTNHASDTKRSYHSLAQPPLRPPSSVFGPVWTLLYGMMGYASYRAYQIGTSSPSLLLNNPSVVPTTYHTSTLYTIQLGLNLIWMPLFFGLRRPILATLDCAALVGINAYLAYTWGTKIDRLAGWLMVPYVCWLGFATYLSAGSGYLNDWDFSEERIRKGEEERRKKKAQGKDL</sequence>
<dbReference type="EMBL" id="JAUEPP010000001">
    <property type="protein sequence ID" value="KAK3356138.1"/>
    <property type="molecule type" value="Genomic_DNA"/>
</dbReference>
<feature type="transmembrane region" description="Helical" evidence="6">
    <location>
        <begin position="100"/>
        <end position="122"/>
    </location>
</feature>
<feature type="transmembrane region" description="Helical" evidence="6">
    <location>
        <begin position="155"/>
        <end position="175"/>
    </location>
</feature>
<evidence type="ECO:0000256" key="6">
    <source>
        <dbReference type="SAM" id="Phobius"/>
    </source>
</evidence>
<evidence type="ECO:0000313" key="7">
    <source>
        <dbReference type="EMBL" id="KAK3356138.1"/>
    </source>
</evidence>
<comment type="subcellular location">
    <subcellularLocation>
        <location evidence="1">Membrane</location>
        <topology evidence="1">Multi-pass membrane protein</topology>
    </subcellularLocation>
</comment>
<feature type="transmembrane region" description="Helical" evidence="6">
    <location>
        <begin position="20"/>
        <end position="39"/>
    </location>
</feature>
<keyword evidence="4 6" id="KW-1133">Transmembrane helix</keyword>
<dbReference type="Proteomes" id="UP001278500">
    <property type="component" value="Unassembled WGS sequence"/>
</dbReference>
<evidence type="ECO:0000256" key="3">
    <source>
        <dbReference type="ARBA" id="ARBA00022692"/>
    </source>
</evidence>
<dbReference type="AlphaFoldDB" id="A0AAE0MXP1"/>
<evidence type="ECO:0000256" key="5">
    <source>
        <dbReference type="ARBA" id="ARBA00023136"/>
    </source>
</evidence>
<evidence type="ECO:0000256" key="4">
    <source>
        <dbReference type="ARBA" id="ARBA00022989"/>
    </source>
</evidence>
<dbReference type="PANTHER" id="PTHR10057:SF0">
    <property type="entry name" value="TRANSLOCATOR PROTEIN"/>
    <property type="match status" value="1"/>
</dbReference>
<comment type="caution">
    <text evidence="7">The sequence shown here is derived from an EMBL/GenBank/DDBJ whole genome shotgun (WGS) entry which is preliminary data.</text>
</comment>
<protein>
    <submittedName>
        <fullName evidence="7">TspO/MBR family-domain-containing protein</fullName>
    </submittedName>
</protein>
<feature type="transmembrane region" description="Helical" evidence="6">
    <location>
        <begin position="60"/>
        <end position="80"/>
    </location>
</feature>
<organism evidence="7 8">
    <name type="scientific">Neurospora tetraspora</name>
    <dbReference type="NCBI Taxonomy" id="94610"/>
    <lineage>
        <taxon>Eukaryota</taxon>
        <taxon>Fungi</taxon>
        <taxon>Dikarya</taxon>
        <taxon>Ascomycota</taxon>
        <taxon>Pezizomycotina</taxon>
        <taxon>Sordariomycetes</taxon>
        <taxon>Sordariomycetidae</taxon>
        <taxon>Sordariales</taxon>
        <taxon>Sordariaceae</taxon>
        <taxon>Neurospora</taxon>
    </lineage>
</organism>
<dbReference type="PANTHER" id="PTHR10057">
    <property type="entry name" value="PERIPHERAL-TYPE BENZODIAZEPINE RECEPTOR"/>
    <property type="match status" value="1"/>
</dbReference>